<dbReference type="EMBL" id="FNAB01000001">
    <property type="protein sequence ID" value="SDC55890.1"/>
    <property type="molecule type" value="Genomic_DNA"/>
</dbReference>
<dbReference type="Proteomes" id="UP000199417">
    <property type="component" value="Unassembled WGS sequence"/>
</dbReference>
<keyword evidence="2" id="KW-1185">Reference proteome</keyword>
<accession>A0A1G6MK89</accession>
<evidence type="ECO:0000313" key="2">
    <source>
        <dbReference type="Proteomes" id="UP000199417"/>
    </source>
</evidence>
<proteinExistence type="predicted"/>
<name>A0A1G6MK89_9NOCA</name>
<evidence type="ECO:0000313" key="1">
    <source>
        <dbReference type="EMBL" id="SDC55890.1"/>
    </source>
</evidence>
<protein>
    <submittedName>
        <fullName evidence="1">Uncharacterized protein</fullName>
    </submittedName>
</protein>
<dbReference type="RefSeq" id="WP_139191106.1">
    <property type="nucleotide sequence ID" value="NZ_FNAB01000001.1"/>
</dbReference>
<gene>
    <name evidence="1" type="ORF">SAMN05444580_101211</name>
</gene>
<organism evidence="1 2">
    <name type="scientific">Rhodococcus tukisamuensis</name>
    <dbReference type="NCBI Taxonomy" id="168276"/>
    <lineage>
        <taxon>Bacteria</taxon>
        <taxon>Bacillati</taxon>
        <taxon>Actinomycetota</taxon>
        <taxon>Actinomycetes</taxon>
        <taxon>Mycobacteriales</taxon>
        <taxon>Nocardiaceae</taxon>
        <taxon>Rhodococcus</taxon>
    </lineage>
</organism>
<reference evidence="1 2" key="1">
    <citation type="submission" date="2016-10" db="EMBL/GenBank/DDBJ databases">
        <authorList>
            <person name="de Groot N.N."/>
        </authorList>
    </citation>
    <scope>NUCLEOTIDE SEQUENCE [LARGE SCALE GENOMIC DNA]</scope>
    <source>
        <strain evidence="1 2">JCM 11308</strain>
    </source>
</reference>
<sequence>MTRRPEAEAPQWGPVVSDEEVAALERENLRLQVEQRQEQLASSFTRPEAAALLGVSPKTVSDMIAKHQLVGLKDARAWKLPAWQFTPDLEEPVLPEVGHLAQEFPGGVVSLSRWMSRPNDNFAGRTPAQEMIRDRDRVFEVVRSLVAT</sequence>
<dbReference type="AlphaFoldDB" id="A0A1G6MK89"/>